<dbReference type="Proteomes" id="UP001163046">
    <property type="component" value="Unassembled WGS sequence"/>
</dbReference>
<dbReference type="AlphaFoldDB" id="A0A9X0D5N7"/>
<comment type="caution">
    <text evidence="1">The sequence shown here is derived from an EMBL/GenBank/DDBJ whole genome shotgun (WGS) entry which is preliminary data.</text>
</comment>
<keyword evidence="2" id="KW-1185">Reference proteome</keyword>
<sequence length="72" mass="8309">RTSVATLHRRVRRARVNALSCQSLSVPYFAVMSLKVFKEFKSCFLYRGFRLNKSPLDDSYTRLTRAFATDTG</sequence>
<evidence type="ECO:0000313" key="2">
    <source>
        <dbReference type="Proteomes" id="UP001163046"/>
    </source>
</evidence>
<organism evidence="1 2">
    <name type="scientific">Desmophyllum pertusum</name>
    <dbReference type="NCBI Taxonomy" id="174260"/>
    <lineage>
        <taxon>Eukaryota</taxon>
        <taxon>Metazoa</taxon>
        <taxon>Cnidaria</taxon>
        <taxon>Anthozoa</taxon>
        <taxon>Hexacorallia</taxon>
        <taxon>Scleractinia</taxon>
        <taxon>Caryophylliina</taxon>
        <taxon>Caryophylliidae</taxon>
        <taxon>Desmophyllum</taxon>
    </lineage>
</organism>
<name>A0A9X0D5N7_9CNID</name>
<dbReference type="EMBL" id="MU825522">
    <property type="protein sequence ID" value="KAJ7388272.1"/>
    <property type="molecule type" value="Genomic_DNA"/>
</dbReference>
<evidence type="ECO:0000313" key="1">
    <source>
        <dbReference type="EMBL" id="KAJ7388272.1"/>
    </source>
</evidence>
<reference evidence="1" key="1">
    <citation type="submission" date="2023-01" db="EMBL/GenBank/DDBJ databases">
        <title>Genome assembly of the deep-sea coral Lophelia pertusa.</title>
        <authorList>
            <person name="Herrera S."/>
            <person name="Cordes E."/>
        </authorList>
    </citation>
    <scope>NUCLEOTIDE SEQUENCE</scope>
    <source>
        <strain evidence="1">USNM1676648</strain>
        <tissue evidence="1">Polyp</tissue>
    </source>
</reference>
<gene>
    <name evidence="1" type="ORF">OS493_038845</name>
</gene>
<proteinExistence type="predicted"/>
<accession>A0A9X0D5N7</accession>
<protein>
    <submittedName>
        <fullName evidence="1">Uncharacterized protein</fullName>
    </submittedName>
</protein>
<feature type="non-terminal residue" evidence="1">
    <location>
        <position position="1"/>
    </location>
</feature>